<comment type="caution">
    <text evidence="2">The sequence shown here is derived from an EMBL/GenBank/DDBJ whole genome shotgun (WGS) entry which is preliminary data.</text>
</comment>
<dbReference type="Proteomes" id="UP001346149">
    <property type="component" value="Unassembled WGS sequence"/>
</dbReference>
<gene>
    <name evidence="2" type="ORF">SAY86_015328</name>
</gene>
<organism evidence="2 3">
    <name type="scientific">Trapa natans</name>
    <name type="common">Water chestnut</name>
    <dbReference type="NCBI Taxonomy" id="22666"/>
    <lineage>
        <taxon>Eukaryota</taxon>
        <taxon>Viridiplantae</taxon>
        <taxon>Streptophyta</taxon>
        <taxon>Embryophyta</taxon>
        <taxon>Tracheophyta</taxon>
        <taxon>Spermatophyta</taxon>
        <taxon>Magnoliopsida</taxon>
        <taxon>eudicotyledons</taxon>
        <taxon>Gunneridae</taxon>
        <taxon>Pentapetalae</taxon>
        <taxon>rosids</taxon>
        <taxon>malvids</taxon>
        <taxon>Myrtales</taxon>
        <taxon>Lythraceae</taxon>
        <taxon>Trapa</taxon>
    </lineage>
</organism>
<evidence type="ECO:0000256" key="1">
    <source>
        <dbReference type="SAM" id="MobiDB-lite"/>
    </source>
</evidence>
<accession>A0AAN7KEJ4</accession>
<protein>
    <submittedName>
        <fullName evidence="2">Uncharacterized protein</fullName>
    </submittedName>
</protein>
<proteinExistence type="predicted"/>
<evidence type="ECO:0000313" key="3">
    <source>
        <dbReference type="Proteomes" id="UP001346149"/>
    </source>
</evidence>
<dbReference type="EMBL" id="JAXQNO010000022">
    <property type="protein sequence ID" value="KAK4767578.1"/>
    <property type="molecule type" value="Genomic_DNA"/>
</dbReference>
<feature type="compositionally biased region" description="Low complexity" evidence="1">
    <location>
        <begin position="30"/>
        <end position="41"/>
    </location>
</feature>
<dbReference type="AlphaFoldDB" id="A0AAN7KEJ4"/>
<keyword evidence="3" id="KW-1185">Reference proteome</keyword>
<reference evidence="2 3" key="1">
    <citation type="journal article" date="2023" name="Hortic Res">
        <title>Pangenome of water caltrop reveals structural variations and asymmetric subgenome divergence after allopolyploidization.</title>
        <authorList>
            <person name="Zhang X."/>
            <person name="Chen Y."/>
            <person name="Wang L."/>
            <person name="Yuan Y."/>
            <person name="Fang M."/>
            <person name="Shi L."/>
            <person name="Lu R."/>
            <person name="Comes H.P."/>
            <person name="Ma Y."/>
            <person name="Chen Y."/>
            <person name="Huang G."/>
            <person name="Zhou Y."/>
            <person name="Zheng Z."/>
            <person name="Qiu Y."/>
        </authorList>
    </citation>
    <scope>NUCLEOTIDE SEQUENCE [LARGE SCALE GENOMIC DNA]</scope>
    <source>
        <strain evidence="2">F231</strain>
    </source>
</reference>
<feature type="region of interest" description="Disordered" evidence="1">
    <location>
        <begin position="29"/>
        <end position="70"/>
    </location>
</feature>
<name>A0AAN7KEJ4_TRANT</name>
<sequence length="88" mass="8989">MVAITFPNRKSMTMVKEVVPGFKTGHATEAGLPVGPPAVVVDTGDDPVLGITEEVGDGEPADNRGDDAGANMESFFTVLGGAMRGGNN</sequence>
<evidence type="ECO:0000313" key="2">
    <source>
        <dbReference type="EMBL" id="KAK4767578.1"/>
    </source>
</evidence>